<dbReference type="AlphaFoldDB" id="A0A2W5QZK9"/>
<dbReference type="GO" id="GO:0006508">
    <property type="term" value="P:proteolysis"/>
    <property type="evidence" value="ECO:0007669"/>
    <property type="project" value="UniProtKB-KW"/>
</dbReference>
<accession>A0A2W5QZK9</accession>
<keyword evidence="3" id="KW-0378">Hydrolase</keyword>
<name>A0A2W5QZK9_ANCNO</name>
<evidence type="ECO:0000256" key="1">
    <source>
        <dbReference type="ARBA" id="ARBA00022612"/>
    </source>
</evidence>
<proteinExistence type="predicted"/>
<dbReference type="InterPro" id="IPR054613">
    <property type="entry name" value="Peptidase_S78_dom"/>
</dbReference>
<feature type="compositionally biased region" description="Low complexity" evidence="4">
    <location>
        <begin position="214"/>
        <end position="239"/>
    </location>
</feature>
<comment type="caution">
    <text evidence="6">The sequence shown here is derived from an EMBL/GenBank/DDBJ whole genome shotgun (WGS) entry which is preliminary data.</text>
</comment>
<organism evidence="6 7">
    <name type="scientific">Ancylobacter novellus</name>
    <name type="common">Thiobacillus novellus</name>
    <dbReference type="NCBI Taxonomy" id="921"/>
    <lineage>
        <taxon>Bacteria</taxon>
        <taxon>Pseudomonadati</taxon>
        <taxon>Pseudomonadota</taxon>
        <taxon>Alphaproteobacteria</taxon>
        <taxon>Hyphomicrobiales</taxon>
        <taxon>Xanthobacteraceae</taxon>
        <taxon>Ancylobacter</taxon>
    </lineage>
</organism>
<dbReference type="EMBL" id="QFQD01000030">
    <property type="protein sequence ID" value="PZQ82666.1"/>
    <property type="molecule type" value="Genomic_DNA"/>
</dbReference>
<protein>
    <submittedName>
        <fullName evidence="6">Peptidase U35</fullName>
    </submittedName>
</protein>
<dbReference type="Proteomes" id="UP000248887">
    <property type="component" value="Unassembled WGS sequence"/>
</dbReference>
<evidence type="ECO:0000256" key="2">
    <source>
        <dbReference type="ARBA" id="ARBA00022670"/>
    </source>
</evidence>
<gene>
    <name evidence="6" type="ORF">DI549_10825</name>
</gene>
<evidence type="ECO:0000256" key="4">
    <source>
        <dbReference type="SAM" id="MobiDB-lite"/>
    </source>
</evidence>
<keyword evidence="2" id="KW-0645">Protease</keyword>
<dbReference type="Pfam" id="PF04586">
    <property type="entry name" value="Peptidase_S78"/>
    <property type="match status" value="1"/>
</dbReference>
<evidence type="ECO:0000313" key="6">
    <source>
        <dbReference type="EMBL" id="PZQ82666.1"/>
    </source>
</evidence>
<dbReference type="NCBIfam" id="NF045541">
    <property type="entry name" value="scaf_prot_MCP2"/>
    <property type="match status" value="1"/>
</dbReference>
<feature type="compositionally biased region" description="Pro residues" evidence="4">
    <location>
        <begin position="240"/>
        <end position="249"/>
    </location>
</feature>
<sequence>MPTPNPKTPTPDVPPAHVLARAALITRDFVSGDPAYFNPTTLNPETRTVDLVWSTGARVTRHEMDWETWAVRKFHEELDLRGARLDRLNNGAPLLIEHSTRDGWDGRPLDGVIGVVERASVTGGEGIATVRFAEGERAAEIFGRVQRGELRSISVGYQVRKWDKTQRDEDGTQIRRAVDWEPYELSIVAIPADAGAQIRSMADAATIFRNRAQPTTSEVPMTTPTTGNEPAPTETRTAPPQAPAVTPPTPAAAEEHAWRAGDIAKLQLRAEAFGLTAADAITVMGAHRTLEAATDALQDQAAKRTAPRQTPHIQITTDEGDTVRAAVENSILHRANPQAVALTDAAREFRGMTLLELGRTYVEDTQGVRLRNLSKRELANVLLGLERSAGMISTSDFKNLLANVVSKRLRDTYAGAPRLWRQIARQSNAPDFKEKAVLQLAGMPELKKVREGAEYTYAGLSESAEKYSIATYGRIIAITRQTLINDDLGAFDRLPSLFGRAAAELENDLVWGILLANPVMGDGVTLFHASRGNLAGAGAVPSEATFEAADIALGDQKDAAGKPLNLSYKYFLGAQKYAVAVKKLLTSVAAAKTGDVNVYQNAVTPIIENRLKPATGTAPWFMAVDPGQWDTIEYAYLEGEEGLYTEERVGFEVDGMEIKGRLDFGAKAIDGRGLYMNPGI</sequence>
<evidence type="ECO:0000256" key="3">
    <source>
        <dbReference type="ARBA" id="ARBA00022801"/>
    </source>
</evidence>
<keyword evidence="1" id="KW-1188">Viral release from host cell</keyword>
<feature type="domain" description="Prohead serine protease" evidence="5">
    <location>
        <begin position="129"/>
        <end position="200"/>
    </location>
</feature>
<dbReference type="Pfam" id="PF25209">
    <property type="entry name" value="Phage_capsid_4"/>
    <property type="match status" value="1"/>
</dbReference>
<evidence type="ECO:0000313" key="7">
    <source>
        <dbReference type="Proteomes" id="UP000248887"/>
    </source>
</evidence>
<dbReference type="GO" id="GO:0008233">
    <property type="term" value="F:peptidase activity"/>
    <property type="evidence" value="ECO:0007669"/>
    <property type="project" value="UniProtKB-KW"/>
</dbReference>
<reference evidence="6 7" key="1">
    <citation type="submission" date="2017-08" db="EMBL/GenBank/DDBJ databases">
        <title>Infants hospitalized years apart are colonized by the same room-sourced microbial strains.</title>
        <authorList>
            <person name="Brooks B."/>
            <person name="Olm M.R."/>
            <person name="Firek B.A."/>
            <person name="Baker R."/>
            <person name="Thomas B.C."/>
            <person name="Morowitz M.J."/>
            <person name="Banfield J.F."/>
        </authorList>
    </citation>
    <scope>NUCLEOTIDE SEQUENCE [LARGE SCALE GENOMIC DNA]</scope>
    <source>
        <strain evidence="6">S2_005_001_R2_27</strain>
    </source>
</reference>
<feature type="region of interest" description="Disordered" evidence="4">
    <location>
        <begin position="214"/>
        <end position="249"/>
    </location>
</feature>
<evidence type="ECO:0000259" key="5">
    <source>
        <dbReference type="Pfam" id="PF04586"/>
    </source>
</evidence>